<evidence type="ECO:0000256" key="1">
    <source>
        <dbReference type="SAM" id="MobiDB-lite"/>
    </source>
</evidence>
<dbReference type="Proteomes" id="UP000585474">
    <property type="component" value="Unassembled WGS sequence"/>
</dbReference>
<keyword evidence="2" id="KW-0812">Transmembrane</keyword>
<feature type="compositionally biased region" description="Basic and acidic residues" evidence="1">
    <location>
        <begin position="62"/>
        <end position="78"/>
    </location>
</feature>
<name>A0A7J0GLI2_9ERIC</name>
<dbReference type="OrthoDB" id="10367800at2759"/>
<feature type="compositionally biased region" description="Basic and acidic residues" evidence="1">
    <location>
        <begin position="141"/>
        <end position="196"/>
    </location>
</feature>
<proteinExistence type="predicted"/>
<organism evidence="3 4">
    <name type="scientific">Actinidia rufa</name>
    <dbReference type="NCBI Taxonomy" id="165716"/>
    <lineage>
        <taxon>Eukaryota</taxon>
        <taxon>Viridiplantae</taxon>
        <taxon>Streptophyta</taxon>
        <taxon>Embryophyta</taxon>
        <taxon>Tracheophyta</taxon>
        <taxon>Spermatophyta</taxon>
        <taxon>Magnoliopsida</taxon>
        <taxon>eudicotyledons</taxon>
        <taxon>Gunneridae</taxon>
        <taxon>Pentapetalae</taxon>
        <taxon>asterids</taxon>
        <taxon>Ericales</taxon>
        <taxon>Actinidiaceae</taxon>
        <taxon>Actinidia</taxon>
    </lineage>
</organism>
<feature type="region of interest" description="Disordered" evidence="1">
    <location>
        <begin position="62"/>
        <end position="202"/>
    </location>
</feature>
<sequence length="202" mass="22739">MASEGGGWVGLAMVAFLMVAITSPRSRCAGLEDTYVKAEEKFAKEVPSESWAEWAKEKLTGSLDWKNEPHQDQEEAKDNIQNLAASGAGDVKDTTKHAQKTEESSEEEKEKASRKMEEAKEKAYQKSQEAKEKVQQAAAYNKDKEGGDSEDRDRSDKADQEVLSWVKEKAKEKYEAAKTKTEETQEPAKWKSKEMPNDDEEL</sequence>
<dbReference type="EMBL" id="BJWL01000022">
    <property type="protein sequence ID" value="GFZ11544.1"/>
    <property type="molecule type" value="Genomic_DNA"/>
</dbReference>
<feature type="compositionally biased region" description="Basic and acidic residues" evidence="1">
    <location>
        <begin position="90"/>
        <end position="134"/>
    </location>
</feature>
<protein>
    <submittedName>
        <fullName evidence="3">Uncharacterized protein</fullName>
    </submittedName>
</protein>
<evidence type="ECO:0000313" key="4">
    <source>
        <dbReference type="Proteomes" id="UP000585474"/>
    </source>
</evidence>
<reference evidence="3 4" key="1">
    <citation type="submission" date="2019-07" db="EMBL/GenBank/DDBJ databases">
        <title>De Novo Assembly of kiwifruit Actinidia rufa.</title>
        <authorList>
            <person name="Sugita-Konishi S."/>
            <person name="Sato K."/>
            <person name="Mori E."/>
            <person name="Abe Y."/>
            <person name="Kisaki G."/>
            <person name="Hamano K."/>
            <person name="Suezawa K."/>
            <person name="Otani M."/>
            <person name="Fukuda T."/>
            <person name="Manabe T."/>
            <person name="Gomi K."/>
            <person name="Tabuchi M."/>
            <person name="Akimitsu K."/>
            <person name="Kataoka I."/>
        </authorList>
    </citation>
    <scope>NUCLEOTIDE SEQUENCE [LARGE SCALE GENOMIC DNA]</scope>
    <source>
        <strain evidence="4">cv. Fuchu</strain>
    </source>
</reference>
<dbReference type="AlphaFoldDB" id="A0A7J0GLI2"/>
<keyword evidence="4" id="KW-1185">Reference proteome</keyword>
<keyword evidence="2" id="KW-1133">Transmembrane helix</keyword>
<keyword evidence="2" id="KW-0472">Membrane</keyword>
<evidence type="ECO:0000313" key="3">
    <source>
        <dbReference type="EMBL" id="GFZ11544.1"/>
    </source>
</evidence>
<evidence type="ECO:0000256" key="2">
    <source>
        <dbReference type="SAM" id="Phobius"/>
    </source>
</evidence>
<feature type="transmembrane region" description="Helical" evidence="2">
    <location>
        <begin position="6"/>
        <end position="23"/>
    </location>
</feature>
<accession>A0A7J0GLI2</accession>
<gene>
    <name evidence="3" type="ORF">Acr_22g0009420</name>
</gene>
<comment type="caution">
    <text evidence="3">The sequence shown here is derived from an EMBL/GenBank/DDBJ whole genome shotgun (WGS) entry which is preliminary data.</text>
</comment>